<dbReference type="AlphaFoldDB" id="A0A2P8EF86"/>
<proteinExistence type="predicted"/>
<dbReference type="Proteomes" id="UP000243528">
    <property type="component" value="Unassembled WGS sequence"/>
</dbReference>
<name>A0A2P8EF86_9ACTN</name>
<evidence type="ECO:0000313" key="1">
    <source>
        <dbReference type="EMBL" id="PSL08123.1"/>
    </source>
</evidence>
<keyword evidence="2" id="KW-1185">Reference proteome</keyword>
<dbReference type="InterPro" id="IPR043733">
    <property type="entry name" value="DUF5677"/>
</dbReference>
<dbReference type="Pfam" id="PF18928">
    <property type="entry name" value="DUF5677"/>
    <property type="match status" value="1"/>
</dbReference>
<gene>
    <name evidence="1" type="ORF">CLV30_10190</name>
</gene>
<protein>
    <submittedName>
        <fullName evidence="1">Uncharacterized protein</fullName>
    </submittedName>
</protein>
<organism evidence="1 2">
    <name type="scientific">Haloactinopolyspora alba</name>
    <dbReference type="NCBI Taxonomy" id="648780"/>
    <lineage>
        <taxon>Bacteria</taxon>
        <taxon>Bacillati</taxon>
        <taxon>Actinomycetota</taxon>
        <taxon>Actinomycetes</taxon>
        <taxon>Jiangellales</taxon>
        <taxon>Jiangellaceae</taxon>
        <taxon>Haloactinopolyspora</taxon>
    </lineage>
</organism>
<reference evidence="1 2" key="1">
    <citation type="submission" date="2018-03" db="EMBL/GenBank/DDBJ databases">
        <title>Genomic Encyclopedia of Archaeal and Bacterial Type Strains, Phase II (KMG-II): from individual species to whole genera.</title>
        <authorList>
            <person name="Goeker M."/>
        </authorList>
    </citation>
    <scope>NUCLEOTIDE SEQUENCE [LARGE SCALE GENOMIC DNA]</scope>
    <source>
        <strain evidence="1 2">DSM 45211</strain>
    </source>
</reference>
<sequence>MLEPDQDAASLLQRRITAVQEFSDLADKLFQIGDVDWSEAMGRDLRLLAVNAAFRRQLECIRAALILARAGLGHLAVGFIRASLEEVMYLAFLSKLEREDAHKLFQVLAKWDGLRSLNAQRAYVGDEVMHGLWFTDELLAAAEASTGQVRNDLKALGRSYGWGGLLPSGEWVADQAGHRRLYDYLHSASSRSVHFSAGEILRRSWGEPGGQITTNKPEFREHLADFSLHQIVLLFFETWSVLDDTGATGISLNEEIDESEVDAVVHRIAALGQVSLVHAHEWNLTPDGPLPPAH</sequence>
<accession>A0A2P8EF86</accession>
<dbReference type="EMBL" id="PYGE01000001">
    <property type="protein sequence ID" value="PSL08123.1"/>
    <property type="molecule type" value="Genomic_DNA"/>
</dbReference>
<dbReference type="RefSeq" id="WP_205740339.1">
    <property type="nucleotide sequence ID" value="NZ_ML142897.1"/>
</dbReference>
<comment type="caution">
    <text evidence="1">The sequence shown here is derived from an EMBL/GenBank/DDBJ whole genome shotgun (WGS) entry which is preliminary data.</text>
</comment>
<evidence type="ECO:0000313" key="2">
    <source>
        <dbReference type="Proteomes" id="UP000243528"/>
    </source>
</evidence>